<evidence type="ECO:0000313" key="4">
    <source>
        <dbReference type="EMBL" id="QKF06791.1"/>
    </source>
</evidence>
<keyword evidence="2 4" id="KW-0808">Transferase</keyword>
<gene>
    <name evidence="4" type="ORF">HLV38_00630</name>
</gene>
<dbReference type="EMBL" id="CP053716">
    <property type="protein sequence ID" value="QKF06791.1"/>
    <property type="molecule type" value="Genomic_DNA"/>
</dbReference>
<sequence>MRVVGGSLKGRPLTAPAGDGTRPTHDRVREALMSSISSLGPWFEDAVVLDAFAGSGALGIECVSRGARLALLCERDAAAQRAILANLSRCQLGREQACLVRGDVFRQVDRLATHRFDLVLLDPPYALRPACALSVVQALAARDALAAPALTVYEHDAARADEAARAAEALGMEVRALRRYGAASVLIARVADAASLSVAASQEGAAPSACAAPSSRSCGSVE</sequence>
<dbReference type="GO" id="GO:0003676">
    <property type="term" value="F:nucleic acid binding"/>
    <property type="evidence" value="ECO:0007669"/>
    <property type="project" value="InterPro"/>
</dbReference>
<dbReference type="AlphaFoldDB" id="A0A6M8J0X0"/>
<evidence type="ECO:0000256" key="2">
    <source>
        <dbReference type="ARBA" id="ARBA00022679"/>
    </source>
</evidence>
<dbReference type="PROSITE" id="PS00092">
    <property type="entry name" value="N6_MTASE"/>
    <property type="match status" value="1"/>
</dbReference>
<organism evidence="4 5">
    <name type="scientific">Berryella wangjianweii</name>
    <dbReference type="NCBI Taxonomy" id="2734634"/>
    <lineage>
        <taxon>Bacteria</taxon>
        <taxon>Bacillati</taxon>
        <taxon>Actinomycetota</taxon>
        <taxon>Coriobacteriia</taxon>
        <taxon>Eggerthellales</taxon>
        <taxon>Eggerthellaceae</taxon>
        <taxon>Berryella</taxon>
    </lineage>
</organism>
<dbReference type="InterPro" id="IPR004398">
    <property type="entry name" value="RNA_MeTrfase_RsmD"/>
</dbReference>
<dbReference type="RefSeq" id="WP_173163434.1">
    <property type="nucleotide sequence ID" value="NZ_CP053716.1"/>
</dbReference>
<dbReference type="Gene3D" id="3.40.50.150">
    <property type="entry name" value="Vaccinia Virus protein VP39"/>
    <property type="match status" value="1"/>
</dbReference>
<keyword evidence="5" id="KW-1185">Reference proteome</keyword>
<dbReference type="Proteomes" id="UP000503297">
    <property type="component" value="Chromosome"/>
</dbReference>
<reference evidence="5" key="1">
    <citation type="submission" date="2020-05" db="EMBL/GenBank/DDBJ databases">
        <title>Novel species in genus Nocardioides.</title>
        <authorList>
            <person name="Zhang G."/>
        </authorList>
    </citation>
    <scope>NUCLEOTIDE SEQUENCE [LARGE SCALE GENOMIC DNA]</scope>
    <source>
        <strain evidence="5">zg-1050</strain>
    </source>
</reference>
<dbReference type="PIRSF" id="PIRSF004553">
    <property type="entry name" value="CHP00095"/>
    <property type="match status" value="1"/>
</dbReference>
<dbReference type="CDD" id="cd02440">
    <property type="entry name" value="AdoMet_MTases"/>
    <property type="match status" value="1"/>
</dbReference>
<evidence type="ECO:0000313" key="5">
    <source>
        <dbReference type="Proteomes" id="UP000503297"/>
    </source>
</evidence>
<evidence type="ECO:0000256" key="1">
    <source>
        <dbReference type="ARBA" id="ARBA00022603"/>
    </source>
</evidence>
<dbReference type="GO" id="GO:0008168">
    <property type="term" value="F:methyltransferase activity"/>
    <property type="evidence" value="ECO:0007669"/>
    <property type="project" value="UniProtKB-KW"/>
</dbReference>
<proteinExistence type="predicted"/>
<dbReference type="SUPFAM" id="SSF53335">
    <property type="entry name" value="S-adenosyl-L-methionine-dependent methyltransferases"/>
    <property type="match status" value="1"/>
</dbReference>
<dbReference type="InterPro" id="IPR029063">
    <property type="entry name" value="SAM-dependent_MTases_sf"/>
</dbReference>
<dbReference type="PANTHER" id="PTHR43542">
    <property type="entry name" value="METHYLTRANSFERASE"/>
    <property type="match status" value="1"/>
</dbReference>
<dbReference type="Pfam" id="PF03602">
    <property type="entry name" value="Cons_hypoth95"/>
    <property type="match status" value="1"/>
</dbReference>
<name>A0A6M8J0X0_9ACTN</name>
<protein>
    <submittedName>
        <fullName evidence="4">Methyltransferase</fullName>
    </submittedName>
</protein>
<dbReference type="InterPro" id="IPR002052">
    <property type="entry name" value="DNA_methylase_N6_adenine_CS"/>
</dbReference>
<evidence type="ECO:0000256" key="3">
    <source>
        <dbReference type="SAM" id="MobiDB-lite"/>
    </source>
</evidence>
<dbReference type="KEGG" id="bwa:HLV38_00630"/>
<feature type="region of interest" description="Disordered" evidence="3">
    <location>
        <begin position="1"/>
        <end position="24"/>
    </location>
</feature>
<dbReference type="GO" id="GO:0031167">
    <property type="term" value="P:rRNA methylation"/>
    <property type="evidence" value="ECO:0007669"/>
    <property type="project" value="InterPro"/>
</dbReference>
<accession>A0A6M8J0X0</accession>
<dbReference type="PANTHER" id="PTHR43542:SF1">
    <property type="entry name" value="METHYLTRANSFERASE"/>
    <property type="match status" value="1"/>
</dbReference>
<keyword evidence="1 4" id="KW-0489">Methyltransferase</keyword>